<dbReference type="Proteomes" id="UP001185331">
    <property type="component" value="Unassembled WGS sequence"/>
</dbReference>
<dbReference type="RefSeq" id="WP_309854734.1">
    <property type="nucleotide sequence ID" value="NZ_JAVDQJ010000005.1"/>
</dbReference>
<evidence type="ECO:0000313" key="3">
    <source>
        <dbReference type="Proteomes" id="UP001185331"/>
    </source>
</evidence>
<organism evidence="2 3">
    <name type="scientific">Deinococcus soli</name>
    <name type="common">ex Cha et al. 2016</name>
    <dbReference type="NCBI Taxonomy" id="1309411"/>
    <lineage>
        <taxon>Bacteria</taxon>
        <taxon>Thermotogati</taxon>
        <taxon>Deinococcota</taxon>
        <taxon>Deinococci</taxon>
        <taxon>Deinococcales</taxon>
        <taxon>Deinococcaceae</taxon>
        <taxon>Deinococcus</taxon>
    </lineage>
</organism>
<evidence type="ECO:0000313" key="2">
    <source>
        <dbReference type="EMBL" id="MDR6218338.1"/>
    </source>
</evidence>
<name>A0AAE3XEP0_9DEIO</name>
<protein>
    <recommendedName>
        <fullName evidence="4">Lipoprotein</fullName>
    </recommendedName>
</protein>
<feature type="chain" id="PRO_5041982542" description="Lipoprotein" evidence="1">
    <location>
        <begin position="25"/>
        <end position="127"/>
    </location>
</feature>
<dbReference type="AlphaFoldDB" id="A0AAE3XEP0"/>
<evidence type="ECO:0000256" key="1">
    <source>
        <dbReference type="SAM" id="SignalP"/>
    </source>
</evidence>
<evidence type="ECO:0008006" key="4">
    <source>
        <dbReference type="Google" id="ProtNLM"/>
    </source>
</evidence>
<sequence>MKFAPLLAAALTLTACAPTLGAQAITRTTNLWGVDVTYTTAASAATRPCTVFVPAGETGDAALLTTRLATGAGRCLGAALGTGPHTPDEFAQRYASAYIKACGYDTQTLGWTDGPKTCIPPHPRQAW</sequence>
<feature type="signal peptide" evidence="1">
    <location>
        <begin position="1"/>
        <end position="24"/>
    </location>
</feature>
<reference evidence="2" key="1">
    <citation type="submission" date="2023-07" db="EMBL/GenBank/DDBJ databases">
        <title>Sorghum-associated microbial communities from plants grown in Nebraska, USA.</title>
        <authorList>
            <person name="Schachtman D."/>
        </authorList>
    </citation>
    <scope>NUCLEOTIDE SEQUENCE</scope>
    <source>
        <strain evidence="2">BE330</strain>
    </source>
</reference>
<gene>
    <name evidence="2" type="ORF">J2Y00_001901</name>
</gene>
<accession>A0AAE3XEP0</accession>
<dbReference type="PROSITE" id="PS51257">
    <property type="entry name" value="PROKAR_LIPOPROTEIN"/>
    <property type="match status" value="1"/>
</dbReference>
<comment type="caution">
    <text evidence="2">The sequence shown here is derived from an EMBL/GenBank/DDBJ whole genome shotgun (WGS) entry which is preliminary data.</text>
</comment>
<proteinExistence type="predicted"/>
<dbReference type="EMBL" id="JAVDQK010000004">
    <property type="protein sequence ID" value="MDR6218338.1"/>
    <property type="molecule type" value="Genomic_DNA"/>
</dbReference>
<keyword evidence="1" id="KW-0732">Signal</keyword>